<name>A0A2J7QLV6_9NEOP</name>
<dbReference type="EMBL" id="NEVH01013241">
    <property type="protein sequence ID" value="PNF29528.1"/>
    <property type="molecule type" value="Genomic_DNA"/>
</dbReference>
<dbReference type="InterPro" id="IPR043128">
    <property type="entry name" value="Rev_trsase/Diguanyl_cyclase"/>
</dbReference>
<protein>
    <recommendedName>
        <fullName evidence="3">Reverse transcriptase domain-containing protein</fullName>
    </recommendedName>
</protein>
<organism evidence="1 2">
    <name type="scientific">Cryptotermes secundus</name>
    <dbReference type="NCBI Taxonomy" id="105785"/>
    <lineage>
        <taxon>Eukaryota</taxon>
        <taxon>Metazoa</taxon>
        <taxon>Ecdysozoa</taxon>
        <taxon>Arthropoda</taxon>
        <taxon>Hexapoda</taxon>
        <taxon>Insecta</taxon>
        <taxon>Pterygota</taxon>
        <taxon>Neoptera</taxon>
        <taxon>Polyneoptera</taxon>
        <taxon>Dictyoptera</taxon>
        <taxon>Blattodea</taxon>
        <taxon>Blattoidea</taxon>
        <taxon>Termitoidae</taxon>
        <taxon>Kalotermitidae</taxon>
        <taxon>Cryptotermitinae</taxon>
        <taxon>Cryptotermes</taxon>
    </lineage>
</organism>
<keyword evidence="2" id="KW-1185">Reference proteome</keyword>
<dbReference type="Proteomes" id="UP000235965">
    <property type="component" value="Unassembled WGS sequence"/>
</dbReference>
<proteinExistence type="predicted"/>
<dbReference type="GO" id="GO:0071897">
    <property type="term" value="P:DNA biosynthetic process"/>
    <property type="evidence" value="ECO:0007669"/>
    <property type="project" value="UniProtKB-ARBA"/>
</dbReference>
<dbReference type="AlphaFoldDB" id="A0A2J7QLV6"/>
<evidence type="ECO:0000313" key="1">
    <source>
        <dbReference type="EMBL" id="PNF29528.1"/>
    </source>
</evidence>
<comment type="caution">
    <text evidence="1">The sequence shown here is derived from an EMBL/GenBank/DDBJ whole genome shotgun (WGS) entry which is preliminary data.</text>
</comment>
<evidence type="ECO:0000313" key="2">
    <source>
        <dbReference type="Proteomes" id="UP000235965"/>
    </source>
</evidence>
<dbReference type="Gene3D" id="3.30.70.270">
    <property type="match status" value="1"/>
</dbReference>
<gene>
    <name evidence="1" type="ORF">B7P43_G01913</name>
</gene>
<dbReference type="InterPro" id="IPR043502">
    <property type="entry name" value="DNA/RNA_pol_sf"/>
</dbReference>
<accession>A0A2J7QLV6</accession>
<sequence length="65" mass="7663">MRVHSHALRSLQHPWAFEKLMATVLRGLMYNSYLVYLDDMFVIGRTFQEHFLNLTPKTQPVPTNT</sequence>
<evidence type="ECO:0008006" key="3">
    <source>
        <dbReference type="Google" id="ProtNLM"/>
    </source>
</evidence>
<dbReference type="InParanoid" id="A0A2J7QLV6"/>
<dbReference type="SUPFAM" id="SSF56672">
    <property type="entry name" value="DNA/RNA polymerases"/>
    <property type="match status" value="1"/>
</dbReference>
<reference evidence="1 2" key="1">
    <citation type="submission" date="2017-12" db="EMBL/GenBank/DDBJ databases">
        <title>Hemimetabolous genomes reveal molecular basis of termite eusociality.</title>
        <authorList>
            <person name="Harrison M.C."/>
            <person name="Jongepier E."/>
            <person name="Robertson H.M."/>
            <person name="Arning N."/>
            <person name="Bitard-Feildel T."/>
            <person name="Chao H."/>
            <person name="Childers C.P."/>
            <person name="Dinh H."/>
            <person name="Doddapaneni H."/>
            <person name="Dugan S."/>
            <person name="Gowin J."/>
            <person name="Greiner C."/>
            <person name="Han Y."/>
            <person name="Hu H."/>
            <person name="Hughes D.S.T."/>
            <person name="Huylmans A.-K."/>
            <person name="Kemena C."/>
            <person name="Kremer L.P.M."/>
            <person name="Lee S.L."/>
            <person name="Lopez-Ezquerra A."/>
            <person name="Mallet L."/>
            <person name="Monroy-Kuhn J.M."/>
            <person name="Moser A."/>
            <person name="Murali S.C."/>
            <person name="Muzny D.M."/>
            <person name="Otani S."/>
            <person name="Piulachs M.-D."/>
            <person name="Poelchau M."/>
            <person name="Qu J."/>
            <person name="Schaub F."/>
            <person name="Wada-Katsumata A."/>
            <person name="Worley K.C."/>
            <person name="Xie Q."/>
            <person name="Ylla G."/>
            <person name="Poulsen M."/>
            <person name="Gibbs R.A."/>
            <person name="Schal C."/>
            <person name="Richards S."/>
            <person name="Belles X."/>
            <person name="Korb J."/>
            <person name="Bornberg-Bauer E."/>
        </authorList>
    </citation>
    <scope>NUCLEOTIDE SEQUENCE [LARGE SCALE GENOMIC DNA]</scope>
    <source>
        <tissue evidence="1">Whole body</tissue>
    </source>
</reference>